<evidence type="ECO:0000313" key="2">
    <source>
        <dbReference type="Proteomes" id="UP000229897"/>
    </source>
</evidence>
<name>A0A2D2DK70_9BURK</name>
<dbReference type="AlphaFoldDB" id="A0A2D2DK70"/>
<protein>
    <submittedName>
        <fullName evidence="1">Uncharacterized protein</fullName>
    </submittedName>
</protein>
<organism evidence="1 2">
    <name type="scientific">Massilia violaceinigra</name>
    <dbReference type="NCBI Taxonomy" id="2045208"/>
    <lineage>
        <taxon>Bacteria</taxon>
        <taxon>Pseudomonadati</taxon>
        <taxon>Pseudomonadota</taxon>
        <taxon>Betaproteobacteria</taxon>
        <taxon>Burkholderiales</taxon>
        <taxon>Oxalobacteraceae</taxon>
        <taxon>Telluria group</taxon>
        <taxon>Massilia</taxon>
    </lineage>
</organism>
<reference evidence="1" key="1">
    <citation type="submission" date="2017-10" db="EMBL/GenBank/DDBJ databases">
        <title>Massilia psychrophilum sp. nov., a novel purple-pigmented bacterium isolated from Tianshan glacier, Xinjiang Municipality, China.</title>
        <authorList>
            <person name="Wang H."/>
        </authorList>
    </citation>
    <scope>NUCLEOTIDE SEQUENCE [LARGE SCALE GENOMIC DNA]</scope>
    <source>
        <strain evidence="1">B2</strain>
    </source>
</reference>
<dbReference type="OrthoDB" id="8757360at2"/>
<keyword evidence="2" id="KW-1185">Reference proteome</keyword>
<dbReference type="EMBL" id="CP024608">
    <property type="protein sequence ID" value="ATQ75345.1"/>
    <property type="molecule type" value="Genomic_DNA"/>
</dbReference>
<dbReference type="Proteomes" id="UP000229897">
    <property type="component" value="Chromosome"/>
</dbReference>
<dbReference type="KEGG" id="mass:CR152_13085"/>
<evidence type="ECO:0000313" key="1">
    <source>
        <dbReference type="EMBL" id="ATQ75345.1"/>
    </source>
</evidence>
<accession>A0A2D2DK70</accession>
<gene>
    <name evidence="1" type="ORF">CR152_13085</name>
</gene>
<proteinExistence type="predicted"/>
<dbReference type="RefSeq" id="WP_099875305.1">
    <property type="nucleotide sequence ID" value="NZ_CP024608.1"/>
</dbReference>
<sequence>MSYILKVVVPPVPSDNLSVRGFANTLAHTSMGLPPSARLLQFYEAITARYPCASSGAYSRASAAACPWADTPLIDCLTGDIGVISLSYKNIEVLSFVLRRAGALSLTVIDTQAGLVYRPARFRVVLTSIQKNVNTAAMLGKLVPLLKCTPEQAASMLAMPNAVLRGRLDHVTAQRLVTTMHLLGCNCSVEKEPSRSAQKAAAKAAAAPGALRVPAPRARAQARMPAPFAMAYKAVANRAVCFVQALLERLWERMTATRPYS</sequence>